<dbReference type="Proteomes" id="UP000009231">
    <property type="component" value="Chromosome"/>
</dbReference>
<keyword evidence="2" id="KW-0472">Membrane</keyword>
<organism evidence="3 4">
    <name type="scientific">Methanobacterium paludis (strain DSM 25820 / JCM 18151 / SWAN1)</name>
    <dbReference type="NCBI Taxonomy" id="868131"/>
    <lineage>
        <taxon>Archaea</taxon>
        <taxon>Methanobacteriati</taxon>
        <taxon>Methanobacteriota</taxon>
        <taxon>Methanomada group</taxon>
        <taxon>Methanobacteria</taxon>
        <taxon>Methanobacteriales</taxon>
        <taxon>Methanobacteriaceae</taxon>
        <taxon>Methanobacterium</taxon>
    </lineage>
</organism>
<reference evidence="3 4" key="1">
    <citation type="journal article" date="2014" name="Int. J. Syst. Evol. Microbiol.">
        <title>Methanobacterium paludis sp. nov. and a novel strain of Methanobacterium lacus isolated from northern peatlands.</title>
        <authorList>
            <person name="Cadillo-Quiroz H."/>
            <person name="Brauer S.L."/>
            <person name="Goodson N."/>
            <person name="Yavitt J.B."/>
            <person name="Zinder S.H."/>
        </authorList>
    </citation>
    <scope>NUCLEOTIDE SEQUENCE [LARGE SCALE GENOMIC DNA]</scope>
    <source>
        <strain evidence="4">DSM 25820 / JCM 18151 / SWAN1</strain>
    </source>
</reference>
<feature type="compositionally biased region" description="Polar residues" evidence="1">
    <location>
        <begin position="65"/>
        <end position="80"/>
    </location>
</feature>
<dbReference type="OrthoDB" id="71553at2157"/>
<evidence type="ECO:0000256" key="2">
    <source>
        <dbReference type="SAM" id="Phobius"/>
    </source>
</evidence>
<dbReference type="GeneID" id="10668551"/>
<proteinExistence type="predicted"/>
<protein>
    <submittedName>
        <fullName evidence="3">Propeptide PepSY amd peptidase M4</fullName>
    </submittedName>
</protein>
<feature type="transmembrane region" description="Helical" evidence="2">
    <location>
        <begin position="16"/>
        <end position="33"/>
    </location>
</feature>
<keyword evidence="2" id="KW-0812">Transmembrane</keyword>
<name>F6D3S5_METPW</name>
<evidence type="ECO:0000256" key="1">
    <source>
        <dbReference type="SAM" id="MobiDB-lite"/>
    </source>
</evidence>
<dbReference type="HOGENOM" id="CLU_1811439_0_0_2"/>
<dbReference type="RefSeq" id="WP_013825571.1">
    <property type="nucleotide sequence ID" value="NC_015574.1"/>
</dbReference>
<dbReference type="KEGG" id="mew:MSWAN_1048"/>
<feature type="region of interest" description="Disordered" evidence="1">
    <location>
        <begin position="57"/>
        <end position="80"/>
    </location>
</feature>
<accession>F6D3S5</accession>
<dbReference type="AlphaFoldDB" id="F6D3S5"/>
<dbReference type="STRING" id="868131.MSWAN_1048"/>
<dbReference type="eggNOG" id="arCOG10451">
    <property type="taxonomic scope" value="Archaea"/>
</dbReference>
<dbReference type="Gene3D" id="3.10.450.40">
    <property type="match status" value="1"/>
</dbReference>
<evidence type="ECO:0000313" key="3">
    <source>
        <dbReference type="EMBL" id="AEG18069.1"/>
    </source>
</evidence>
<sequence length="146" mass="15624">MNFKDKWNSLTREQKALLVLGVVILGLVFYAYHPIVGSPDNNNTTQVQQSTQPTTVTTVPFTQSGSNNTTVSDNTTGNGTSQITAEQAKNIATQSMPGYTAEEPTQGSINVDGASTSVWIVPLSKNNVVSKTLYIDATTGKIVQQT</sequence>
<evidence type="ECO:0000313" key="4">
    <source>
        <dbReference type="Proteomes" id="UP000009231"/>
    </source>
</evidence>
<keyword evidence="2" id="KW-1133">Transmembrane helix</keyword>
<gene>
    <name evidence="3" type="ordered locus">MSWAN_1048</name>
</gene>
<dbReference type="EMBL" id="CP002772">
    <property type="protein sequence ID" value="AEG18069.1"/>
    <property type="molecule type" value="Genomic_DNA"/>
</dbReference>
<keyword evidence="4" id="KW-1185">Reference proteome</keyword>